<protein>
    <recommendedName>
        <fullName evidence="7">PA26 p53-induced protein-domain-containing protein</fullName>
    </recommendedName>
</protein>
<dbReference type="EMBL" id="BACD03000030">
    <property type="protein sequence ID" value="GAO50193.1"/>
    <property type="molecule type" value="Genomic_DNA"/>
</dbReference>
<dbReference type="PANTHER" id="PTHR12474">
    <property type="entry name" value="P53 REGULATED PA26 NUCLEAR PROTEIN SESTRIN"/>
    <property type="match status" value="1"/>
</dbReference>
<dbReference type="Proteomes" id="UP000033140">
    <property type="component" value="Unassembled WGS sequence"/>
</dbReference>
<organism evidence="5 6">
    <name type="scientific">Saitoella complicata (strain BCRC 22490 / CBS 7301 / JCM 7358 / NBRC 10748 / NRRL Y-17804)</name>
    <dbReference type="NCBI Taxonomy" id="698492"/>
    <lineage>
        <taxon>Eukaryota</taxon>
        <taxon>Fungi</taxon>
        <taxon>Dikarya</taxon>
        <taxon>Ascomycota</taxon>
        <taxon>Taphrinomycotina</taxon>
        <taxon>Taphrinomycotina incertae sedis</taxon>
        <taxon>Saitoella</taxon>
    </lineage>
</organism>
<dbReference type="GO" id="GO:1901031">
    <property type="term" value="P:regulation of response to reactive oxygen species"/>
    <property type="evidence" value="ECO:0007669"/>
    <property type="project" value="InterPro"/>
</dbReference>
<reference evidence="5 6" key="1">
    <citation type="journal article" date="2011" name="J. Gen. Appl. Microbiol.">
        <title>Draft genome sequencing of the enigmatic yeast Saitoella complicata.</title>
        <authorList>
            <person name="Nishida H."/>
            <person name="Hamamoto M."/>
            <person name="Sugiyama J."/>
        </authorList>
    </citation>
    <scope>NUCLEOTIDE SEQUENCE [LARGE SCALE GENOMIC DNA]</scope>
    <source>
        <strain evidence="5 6">NRRL Y-17804</strain>
    </source>
</reference>
<name>A0A0E9NK60_SAICN</name>
<feature type="region of interest" description="Disordered" evidence="4">
    <location>
        <begin position="164"/>
        <end position="202"/>
    </location>
</feature>
<feature type="compositionally biased region" description="Low complexity" evidence="4">
    <location>
        <begin position="464"/>
        <end position="477"/>
    </location>
</feature>
<dbReference type="GO" id="GO:0005634">
    <property type="term" value="C:nucleus"/>
    <property type="evidence" value="ECO:0007669"/>
    <property type="project" value="InterPro"/>
</dbReference>
<evidence type="ECO:0000313" key="6">
    <source>
        <dbReference type="Proteomes" id="UP000033140"/>
    </source>
</evidence>
<dbReference type="GO" id="GO:0016239">
    <property type="term" value="P:positive regulation of macroautophagy"/>
    <property type="evidence" value="ECO:0007669"/>
    <property type="project" value="TreeGrafter"/>
</dbReference>
<feature type="compositionally biased region" description="Basic and acidic residues" evidence="4">
    <location>
        <begin position="357"/>
        <end position="368"/>
    </location>
</feature>
<comment type="similarity">
    <text evidence="2">Belongs to the sestrin family.</text>
</comment>
<evidence type="ECO:0000256" key="4">
    <source>
        <dbReference type="SAM" id="MobiDB-lite"/>
    </source>
</evidence>
<comment type="caution">
    <text evidence="5">The sequence shown here is derived from an EMBL/GenBank/DDBJ whole genome shotgun (WGS) entry which is preliminary data.</text>
</comment>
<feature type="compositionally biased region" description="Low complexity" evidence="4">
    <location>
        <begin position="308"/>
        <end position="320"/>
    </location>
</feature>
<dbReference type="GO" id="GO:0070728">
    <property type="term" value="F:L-leucine binding"/>
    <property type="evidence" value="ECO:0007669"/>
    <property type="project" value="TreeGrafter"/>
</dbReference>
<reference evidence="5 6" key="3">
    <citation type="journal article" date="2015" name="Genome Announc.">
        <title>Draft Genome Sequence of the Archiascomycetous Yeast Saitoella complicata.</title>
        <authorList>
            <person name="Yamauchi K."/>
            <person name="Kondo S."/>
            <person name="Hamamoto M."/>
            <person name="Takahashi Y."/>
            <person name="Ogura Y."/>
            <person name="Hayashi T."/>
            <person name="Nishida H."/>
        </authorList>
    </citation>
    <scope>NUCLEOTIDE SEQUENCE [LARGE SCALE GENOMIC DNA]</scope>
    <source>
        <strain evidence="5 6">NRRL Y-17804</strain>
    </source>
</reference>
<dbReference type="Pfam" id="PF04636">
    <property type="entry name" value="PA26"/>
    <property type="match status" value="2"/>
</dbReference>
<dbReference type="GO" id="GO:0016684">
    <property type="term" value="F:oxidoreductase activity, acting on peroxide as acceptor"/>
    <property type="evidence" value="ECO:0007669"/>
    <property type="project" value="TreeGrafter"/>
</dbReference>
<dbReference type="GO" id="GO:0071233">
    <property type="term" value="P:cellular response to L-leucine"/>
    <property type="evidence" value="ECO:0007669"/>
    <property type="project" value="TreeGrafter"/>
</dbReference>
<gene>
    <name evidence="5" type="ORF">G7K_4327-t1</name>
</gene>
<keyword evidence="6" id="KW-1185">Reference proteome</keyword>
<dbReference type="OMA" id="NWSTSEV"/>
<evidence type="ECO:0000256" key="3">
    <source>
        <dbReference type="ARBA" id="ARBA00022490"/>
    </source>
</evidence>
<proteinExistence type="inferred from homology"/>
<dbReference type="GO" id="GO:1904262">
    <property type="term" value="P:negative regulation of TORC1 signaling"/>
    <property type="evidence" value="ECO:0007669"/>
    <property type="project" value="TreeGrafter"/>
</dbReference>
<comment type="subcellular location">
    <subcellularLocation>
        <location evidence="1">Cytoplasm</location>
    </subcellularLocation>
</comment>
<keyword evidence="3" id="KW-0963">Cytoplasm</keyword>
<dbReference type="AlphaFoldDB" id="A0A0E9NK60"/>
<evidence type="ECO:0000256" key="2">
    <source>
        <dbReference type="ARBA" id="ARBA00008350"/>
    </source>
</evidence>
<evidence type="ECO:0000256" key="1">
    <source>
        <dbReference type="ARBA" id="ARBA00004496"/>
    </source>
</evidence>
<feature type="region of interest" description="Disordered" evidence="4">
    <location>
        <begin position="337"/>
        <end position="368"/>
    </location>
</feature>
<evidence type="ECO:0000313" key="5">
    <source>
        <dbReference type="EMBL" id="GAO50193.1"/>
    </source>
</evidence>
<dbReference type="InterPro" id="IPR029032">
    <property type="entry name" value="AhpD-like"/>
</dbReference>
<feature type="compositionally biased region" description="Polar residues" evidence="4">
    <location>
        <begin position="174"/>
        <end position="202"/>
    </location>
</feature>
<dbReference type="GO" id="GO:1990253">
    <property type="term" value="P:cellular response to leucine starvation"/>
    <property type="evidence" value="ECO:0007669"/>
    <property type="project" value="TreeGrafter"/>
</dbReference>
<dbReference type="SUPFAM" id="SSF69118">
    <property type="entry name" value="AhpD-like"/>
    <property type="match status" value="1"/>
</dbReference>
<feature type="region of interest" description="Disordered" evidence="4">
    <location>
        <begin position="300"/>
        <end position="320"/>
    </location>
</feature>
<reference evidence="5 6" key="2">
    <citation type="journal article" date="2014" name="J. Gen. Appl. Microbiol.">
        <title>The early diverging ascomycetous budding yeast Saitoella complicata has three histone deacetylases belonging to the Clr6, Hos2, and Rpd3 lineages.</title>
        <authorList>
            <person name="Nishida H."/>
            <person name="Matsumoto T."/>
            <person name="Kondo S."/>
            <person name="Hamamoto M."/>
            <person name="Yoshikawa H."/>
        </authorList>
    </citation>
    <scope>NUCLEOTIDE SEQUENCE [LARGE SCALE GENOMIC DNA]</scope>
    <source>
        <strain evidence="5 6">NRRL Y-17804</strain>
    </source>
</reference>
<evidence type="ECO:0008006" key="7">
    <source>
        <dbReference type="Google" id="ProtNLM"/>
    </source>
</evidence>
<dbReference type="STRING" id="698492.A0A0E9NK60"/>
<feature type="compositionally biased region" description="Basic residues" evidence="4">
    <location>
        <begin position="478"/>
        <end position="488"/>
    </location>
</feature>
<accession>A0A0E9NK60</accession>
<dbReference type="PANTHER" id="PTHR12474:SF0">
    <property type="entry name" value="SESTRIN HOMOLOG"/>
    <property type="match status" value="1"/>
</dbReference>
<dbReference type="InterPro" id="IPR006730">
    <property type="entry name" value="Sestrin"/>
</dbReference>
<dbReference type="GO" id="GO:0005737">
    <property type="term" value="C:cytoplasm"/>
    <property type="evidence" value="ECO:0007669"/>
    <property type="project" value="UniProtKB-SubCell"/>
</dbReference>
<sequence>MTITPLKLKTAVHVTRDKHSISQQLYLLPAACSTTRSGFMGTDGRAAVGSTVRSSIGSYGGGLRSISPVRSPSTRIFQEGANSRVRTALLDGFRSYDKAERTQTLEQLTSVLEEWTKQIYTGRPIDQRAESLVPSLTKQCTTDSDWDEVFDVESDEVPTQIQTGFIDSPIHSPPNDSNPVSPTSSDPLTSNRLGRTRTQSSGYVGPYGVDELLFPHGHRSMSSLSLSSFEEEILGRDVLQKYFVSVIRLTVDCPFQDVRRGCRKLLRKLRTLGADIPQLTSLSPSFFVPYWETVGFATSSDDRRGRADSYPQSPPDSSSLISSISALTRRDNTITEEQHFDLSDIGSPSPVLSPEPSRSDDMTPRTMSPRDLHFTEDNPYFPAIDTGFTPQYHYTHNPWMDDGSDVTTPTVAIPILTPRNAPPRAMNIGSGRADRPEDESPDNLQRRTRFSLKLPKSGRSKQLSTTHSSSGTSASSKRAAKGRGKHPRLASESLHEFQCKIFVEYGRVSNYAKMLGYFPRYLETMWETFGCVVKETQGPLPLLYKVYIGILGAAQHRCQYFTSLLASIFLGSGGDSEWLKGLEYAPRKFKRLAKINAILAHQPWRLKGEHVTELVKVEKASDRESAWTMGEVVHATCVLAMYHAQSSFALAVGLCPDADCLGGTTTQRRPSIIAAEQEMLEERKPSVTLDGHSFTNPWSMGSAASFSTGMGGMMSASLPMSYVSAPAPASIMGPYNTFQEEPDAFEADNDRQSVFGLLKKRRESLATSADVEELDFVSESKKSFDQCVKLDEPLELPFQGRAPASFFLSTSTPSPAAEFPRGVPVITSPGVPELRAPASQAQPALLEDLTRFWDKSVQIGHDDFKMDDPDYEVLQLGYHRETTSAIIDRYLPGIDEKVDRRFEEAIDASGDGDEEYFVPNEGSQSSIDTRPLREAIYYYALRLLGVFKEDFDYRDCNLLLNTRAKRFIARIVTQPEGICLADWKGIAHGLASHEKTLLALIASEAKLTANLVYAMRAVDVSLGET</sequence>
<feature type="region of interest" description="Disordered" evidence="4">
    <location>
        <begin position="414"/>
        <end position="489"/>
    </location>
</feature>